<organism evidence="3 4">
    <name type="scientific">Kocuria varians</name>
    <name type="common">Micrococcus varians</name>
    <dbReference type="NCBI Taxonomy" id="1272"/>
    <lineage>
        <taxon>Bacteria</taxon>
        <taxon>Bacillati</taxon>
        <taxon>Actinomycetota</taxon>
        <taxon>Actinomycetes</taxon>
        <taxon>Micrococcales</taxon>
        <taxon>Micrococcaceae</taxon>
        <taxon>Kocuria</taxon>
    </lineage>
</organism>
<dbReference type="AlphaFoldDB" id="A0A7D7L068"/>
<evidence type="ECO:0000259" key="2">
    <source>
        <dbReference type="Pfam" id="PF00561"/>
    </source>
</evidence>
<dbReference type="GO" id="GO:0016020">
    <property type="term" value="C:membrane"/>
    <property type="evidence" value="ECO:0007669"/>
    <property type="project" value="TreeGrafter"/>
</dbReference>
<feature type="compositionally biased region" description="Basic and acidic residues" evidence="1">
    <location>
        <begin position="331"/>
        <end position="344"/>
    </location>
</feature>
<dbReference type="InterPro" id="IPR050266">
    <property type="entry name" value="AB_hydrolase_sf"/>
</dbReference>
<feature type="compositionally biased region" description="Basic and acidic residues" evidence="1">
    <location>
        <begin position="355"/>
        <end position="373"/>
    </location>
</feature>
<dbReference type="PANTHER" id="PTHR43798">
    <property type="entry name" value="MONOACYLGLYCEROL LIPASE"/>
    <property type="match status" value="1"/>
</dbReference>
<dbReference type="InterPro" id="IPR000073">
    <property type="entry name" value="AB_hydrolase_1"/>
</dbReference>
<feature type="region of interest" description="Disordered" evidence="1">
    <location>
        <begin position="297"/>
        <end position="373"/>
    </location>
</feature>
<dbReference type="InterPro" id="IPR029058">
    <property type="entry name" value="AB_hydrolase_fold"/>
</dbReference>
<dbReference type="GO" id="GO:0018785">
    <property type="term" value="F:haloacetate dehalogenase activity"/>
    <property type="evidence" value="ECO:0007669"/>
    <property type="project" value="UniProtKB-EC"/>
</dbReference>
<sequence length="373" mass="41245">MENPYAERRSVELDGYRVRYWFYDADRQRKPLLVMLHGFRGDHHGLQLIASALREKYHVVVPDLPGFGRSEPFPDREHSVANYVDFTRAFITALTDGAVSPDSETGVVLLGHSFGSTVAAHFAAAHPSMVERLVLVNPISQPALAGSQKKLTKLTELYYGVGASLPQRLGTRLLSSNTVVKLMTDVMVKSEDPEVKHYALRQHQAYFNAFANRQVVSEAYQASISRTVAEVAMQLSMPTLLIVGELDDLGSVDSQRTMASWIRSHSLKIIPGVGHLIHYETPTLAAQYVEEFLSSPAPEPLEGYDRLPHADTTVSTPDQLTGMLPAVSPDDGARQFARETEARGLDGSARTTAPADEHHEHADARHRDGTRQK</sequence>
<feature type="domain" description="AB hydrolase-1" evidence="2">
    <location>
        <begin position="31"/>
        <end position="281"/>
    </location>
</feature>
<dbReference type="EMBL" id="CP059343">
    <property type="protein sequence ID" value="QMS57086.1"/>
    <property type="molecule type" value="Genomic_DNA"/>
</dbReference>
<dbReference type="Pfam" id="PF00561">
    <property type="entry name" value="Abhydrolase_1"/>
    <property type="match status" value="1"/>
</dbReference>
<evidence type="ECO:0000313" key="3">
    <source>
        <dbReference type="EMBL" id="QMS57086.1"/>
    </source>
</evidence>
<dbReference type="KEGG" id="kvr:CIB50_0001811"/>
<accession>A0A7D7L068</accession>
<name>A0A7D7L068_KOCVA</name>
<dbReference type="Proteomes" id="UP000216825">
    <property type="component" value="Chromosome"/>
</dbReference>
<dbReference type="EC" id="3.8.1.3" evidence="3"/>
<proteinExistence type="predicted"/>
<dbReference type="InterPro" id="IPR000639">
    <property type="entry name" value="Epox_hydrolase-like"/>
</dbReference>
<dbReference type="PANTHER" id="PTHR43798:SF33">
    <property type="entry name" value="HYDROLASE, PUTATIVE (AFU_ORTHOLOGUE AFUA_2G14860)-RELATED"/>
    <property type="match status" value="1"/>
</dbReference>
<dbReference type="RefSeq" id="WP_094394762.1">
    <property type="nucleotide sequence ID" value="NZ_CP059343.1"/>
</dbReference>
<evidence type="ECO:0000313" key="4">
    <source>
        <dbReference type="Proteomes" id="UP000216825"/>
    </source>
</evidence>
<keyword evidence="4" id="KW-1185">Reference proteome</keyword>
<evidence type="ECO:0000256" key="1">
    <source>
        <dbReference type="SAM" id="MobiDB-lite"/>
    </source>
</evidence>
<keyword evidence="3" id="KW-0378">Hydrolase</keyword>
<reference evidence="3" key="1">
    <citation type="submission" date="2017-08" db="EMBL/GenBank/DDBJ databases">
        <authorList>
            <person name="Minaev M."/>
            <person name="Kurbakov K.A."/>
            <person name="Solodovnikova G.I."/>
            <person name="Kuznetsova O.A."/>
            <person name="Lisitsyn A.B."/>
        </authorList>
    </citation>
    <scope>NUCLEOTIDE SEQUENCE</scope>
    <source>
        <strain evidence="3">80</strain>
    </source>
</reference>
<dbReference type="PRINTS" id="PR00111">
    <property type="entry name" value="ABHYDROLASE"/>
</dbReference>
<gene>
    <name evidence="3" type="ORF">CIB50_0001811</name>
</gene>
<reference evidence="3" key="2">
    <citation type="submission" date="2020-07" db="EMBL/GenBank/DDBJ databases">
        <title>Genome of starter culture bacteria Kocuria salsicia reveals its technological properties and safety for usage in meat industry.</title>
        <authorList>
            <person name="Michael M."/>
            <person name="Konstantin K."/>
            <person name="Evgenii K."/>
            <person name="Galina S."/>
            <person name="Oksana K."/>
            <person name="Andrei L."/>
        </authorList>
    </citation>
    <scope>NUCLEOTIDE SEQUENCE [LARGE SCALE GENOMIC DNA]</scope>
    <source>
        <strain evidence="3">80</strain>
    </source>
</reference>
<dbReference type="SUPFAM" id="SSF53474">
    <property type="entry name" value="alpha/beta-Hydrolases"/>
    <property type="match status" value="1"/>
</dbReference>
<dbReference type="PRINTS" id="PR00412">
    <property type="entry name" value="EPOXHYDRLASE"/>
</dbReference>
<protein>
    <submittedName>
        <fullName evidence="3">Fluoroacetate dehalogenase</fullName>
        <ecNumber evidence="3">3.8.1.3</ecNumber>
    </submittedName>
</protein>
<dbReference type="Gene3D" id="3.40.50.1820">
    <property type="entry name" value="alpha/beta hydrolase"/>
    <property type="match status" value="1"/>
</dbReference>